<keyword evidence="2" id="KW-0813">Transport</keyword>
<dbReference type="OrthoDB" id="9793283at2"/>
<dbReference type="InterPro" id="IPR050171">
    <property type="entry name" value="MFS_Transporters"/>
</dbReference>
<keyword evidence="4 7" id="KW-0812">Transmembrane</keyword>
<evidence type="ECO:0000256" key="6">
    <source>
        <dbReference type="ARBA" id="ARBA00023136"/>
    </source>
</evidence>
<dbReference type="SUPFAM" id="SSF103473">
    <property type="entry name" value="MFS general substrate transporter"/>
    <property type="match status" value="1"/>
</dbReference>
<comment type="caution">
    <text evidence="9">The sequence shown here is derived from an EMBL/GenBank/DDBJ whole genome shotgun (WGS) entry which is preliminary data.</text>
</comment>
<feature type="transmembrane region" description="Helical" evidence="7">
    <location>
        <begin position="172"/>
        <end position="198"/>
    </location>
</feature>
<dbReference type="Proteomes" id="UP000318478">
    <property type="component" value="Unassembled WGS sequence"/>
</dbReference>
<feature type="transmembrane region" description="Helical" evidence="7">
    <location>
        <begin position="255"/>
        <end position="273"/>
    </location>
</feature>
<evidence type="ECO:0000256" key="4">
    <source>
        <dbReference type="ARBA" id="ARBA00022692"/>
    </source>
</evidence>
<evidence type="ECO:0000256" key="5">
    <source>
        <dbReference type="ARBA" id="ARBA00022989"/>
    </source>
</evidence>
<feature type="transmembrane region" description="Helical" evidence="7">
    <location>
        <begin position="344"/>
        <end position="366"/>
    </location>
</feature>
<evidence type="ECO:0000256" key="2">
    <source>
        <dbReference type="ARBA" id="ARBA00022448"/>
    </source>
</evidence>
<sequence>MPRLIALYREAYSGLPRAVWLLAALIFVNRCGTMVLPFLAIYLKKVHGVDPALAIQFLAIYGLGGVAGAYLGGWLTERVGAMRVVLGSLLLSAPAYAALAACTQTTQFGAVLLYLSIAAETIRPAIATATSDHAPPELLSRAFALNRLAMNLGMSIGPAVGGYLAHAGLWPLLFSINGVFVLLSAVVTLTAFDLSGPAAATPESPRRTSLGGPFADRPFLMFLLLQSAAGLVFFQIISTLPMYLAEQYGLGEDQIGTIFVVNTALIVVFEMILTEKLRRLPPLRVVAVGTLLFCLGFGCSPFGGGFAWAVALAVVWTAGEMLNAPFGMTHVARRSSGRNRGAYMGLNSVSHATAFVGAPLVGGLLYQIDPRLPWWCCLGMAALLPPAFWALSAWAAPPAADRHGEPGQAA</sequence>
<dbReference type="InterPro" id="IPR020846">
    <property type="entry name" value="MFS_dom"/>
</dbReference>
<feature type="domain" description="Major facilitator superfamily (MFS) profile" evidence="8">
    <location>
        <begin position="1"/>
        <end position="196"/>
    </location>
</feature>
<keyword evidence="5 7" id="KW-1133">Transmembrane helix</keyword>
<gene>
    <name evidence="9" type="ORF">Pla123a_06690</name>
</gene>
<protein>
    <submittedName>
        <fullName evidence="9">Putative transporter</fullName>
    </submittedName>
</protein>
<evidence type="ECO:0000256" key="7">
    <source>
        <dbReference type="SAM" id="Phobius"/>
    </source>
</evidence>
<name>A0A5C5ZEW5_9BACT</name>
<keyword evidence="10" id="KW-1185">Reference proteome</keyword>
<dbReference type="AlphaFoldDB" id="A0A5C5ZEW5"/>
<dbReference type="GO" id="GO:0005886">
    <property type="term" value="C:plasma membrane"/>
    <property type="evidence" value="ECO:0007669"/>
    <property type="project" value="UniProtKB-SubCell"/>
</dbReference>
<feature type="transmembrane region" description="Helical" evidence="7">
    <location>
        <begin position="372"/>
        <end position="396"/>
    </location>
</feature>
<feature type="transmembrane region" description="Helical" evidence="7">
    <location>
        <begin position="219"/>
        <end position="243"/>
    </location>
</feature>
<evidence type="ECO:0000313" key="9">
    <source>
        <dbReference type="EMBL" id="TWT85862.1"/>
    </source>
</evidence>
<dbReference type="PANTHER" id="PTHR23517:SF2">
    <property type="entry name" value="MULTIDRUG RESISTANCE PROTEIN MDTH"/>
    <property type="match status" value="1"/>
</dbReference>
<accession>A0A5C5ZEW5</accession>
<feature type="transmembrane region" description="Helical" evidence="7">
    <location>
        <begin position="55"/>
        <end position="75"/>
    </location>
</feature>
<feature type="transmembrane region" description="Helical" evidence="7">
    <location>
        <begin position="285"/>
        <end position="303"/>
    </location>
</feature>
<dbReference type="Gene3D" id="1.20.1250.20">
    <property type="entry name" value="MFS general substrate transporter like domains"/>
    <property type="match status" value="1"/>
</dbReference>
<organism evidence="9 10">
    <name type="scientific">Posidoniimonas polymericola</name>
    <dbReference type="NCBI Taxonomy" id="2528002"/>
    <lineage>
        <taxon>Bacteria</taxon>
        <taxon>Pseudomonadati</taxon>
        <taxon>Planctomycetota</taxon>
        <taxon>Planctomycetia</taxon>
        <taxon>Pirellulales</taxon>
        <taxon>Lacipirellulaceae</taxon>
        <taxon>Posidoniimonas</taxon>
    </lineage>
</organism>
<dbReference type="RefSeq" id="WP_146584090.1">
    <property type="nucleotide sequence ID" value="NZ_SJPO01000001.1"/>
</dbReference>
<keyword evidence="6 7" id="KW-0472">Membrane</keyword>
<dbReference type="PANTHER" id="PTHR23517">
    <property type="entry name" value="RESISTANCE PROTEIN MDTM, PUTATIVE-RELATED-RELATED"/>
    <property type="match status" value="1"/>
</dbReference>
<evidence type="ECO:0000259" key="8">
    <source>
        <dbReference type="PROSITE" id="PS50850"/>
    </source>
</evidence>
<reference evidence="9 10" key="1">
    <citation type="submission" date="2019-02" db="EMBL/GenBank/DDBJ databases">
        <title>Deep-cultivation of Planctomycetes and their phenomic and genomic characterization uncovers novel biology.</title>
        <authorList>
            <person name="Wiegand S."/>
            <person name="Jogler M."/>
            <person name="Boedeker C."/>
            <person name="Pinto D."/>
            <person name="Vollmers J."/>
            <person name="Rivas-Marin E."/>
            <person name="Kohn T."/>
            <person name="Peeters S.H."/>
            <person name="Heuer A."/>
            <person name="Rast P."/>
            <person name="Oberbeckmann S."/>
            <person name="Bunk B."/>
            <person name="Jeske O."/>
            <person name="Meyerdierks A."/>
            <person name="Storesund J.E."/>
            <person name="Kallscheuer N."/>
            <person name="Luecker S."/>
            <person name="Lage O.M."/>
            <person name="Pohl T."/>
            <person name="Merkel B.J."/>
            <person name="Hornburger P."/>
            <person name="Mueller R.-W."/>
            <person name="Bruemmer F."/>
            <person name="Labrenz M."/>
            <person name="Spormann A.M."/>
            <person name="Op Den Camp H."/>
            <person name="Overmann J."/>
            <person name="Amann R."/>
            <person name="Jetten M.S.M."/>
            <person name="Mascher T."/>
            <person name="Medema M.H."/>
            <person name="Devos D.P."/>
            <person name="Kaster A.-K."/>
            <person name="Ovreas L."/>
            <person name="Rohde M."/>
            <person name="Galperin M.Y."/>
            <person name="Jogler C."/>
        </authorList>
    </citation>
    <scope>NUCLEOTIDE SEQUENCE [LARGE SCALE GENOMIC DNA]</scope>
    <source>
        <strain evidence="9 10">Pla123a</strain>
    </source>
</reference>
<proteinExistence type="predicted"/>
<evidence type="ECO:0000256" key="1">
    <source>
        <dbReference type="ARBA" id="ARBA00004651"/>
    </source>
</evidence>
<comment type="subcellular location">
    <subcellularLocation>
        <location evidence="1">Cell membrane</location>
        <topology evidence="1">Multi-pass membrane protein</topology>
    </subcellularLocation>
</comment>
<dbReference type="GO" id="GO:0022857">
    <property type="term" value="F:transmembrane transporter activity"/>
    <property type="evidence" value="ECO:0007669"/>
    <property type="project" value="InterPro"/>
</dbReference>
<evidence type="ECO:0000256" key="3">
    <source>
        <dbReference type="ARBA" id="ARBA00022475"/>
    </source>
</evidence>
<keyword evidence="3" id="KW-1003">Cell membrane</keyword>
<dbReference type="EMBL" id="SJPO01000001">
    <property type="protein sequence ID" value="TWT85862.1"/>
    <property type="molecule type" value="Genomic_DNA"/>
</dbReference>
<dbReference type="PROSITE" id="PS50850">
    <property type="entry name" value="MFS"/>
    <property type="match status" value="1"/>
</dbReference>
<dbReference type="PRINTS" id="PR01036">
    <property type="entry name" value="TCRTETB"/>
</dbReference>
<dbReference type="InterPro" id="IPR011701">
    <property type="entry name" value="MFS"/>
</dbReference>
<dbReference type="InterPro" id="IPR036259">
    <property type="entry name" value="MFS_trans_sf"/>
</dbReference>
<dbReference type="Pfam" id="PF07690">
    <property type="entry name" value="MFS_1"/>
    <property type="match status" value="1"/>
</dbReference>
<evidence type="ECO:0000313" key="10">
    <source>
        <dbReference type="Proteomes" id="UP000318478"/>
    </source>
</evidence>
<feature type="transmembrane region" description="Helical" evidence="7">
    <location>
        <begin position="95"/>
        <end position="115"/>
    </location>
</feature>
<feature type="transmembrane region" description="Helical" evidence="7">
    <location>
        <begin position="20"/>
        <end position="43"/>
    </location>
</feature>